<comment type="caution">
    <text evidence="3">The sequence shown here is derived from an EMBL/GenBank/DDBJ whole genome shotgun (WGS) entry which is preliminary data.</text>
</comment>
<name>A0A7W8EC68_9BACT</name>
<keyword evidence="2 3" id="KW-0808">Transferase</keyword>
<dbReference type="NCBIfam" id="TIGR00095">
    <property type="entry name" value="16S rRNA (guanine(966)-N(2))-methyltransferase RsmD"/>
    <property type="match status" value="1"/>
</dbReference>
<dbReference type="InterPro" id="IPR004398">
    <property type="entry name" value="RNA_MeTrfase_RsmD"/>
</dbReference>
<dbReference type="Proteomes" id="UP000584867">
    <property type="component" value="Unassembled WGS sequence"/>
</dbReference>
<dbReference type="InterPro" id="IPR002052">
    <property type="entry name" value="DNA_methylase_N6_adenine_CS"/>
</dbReference>
<keyword evidence="1 3" id="KW-0489">Methyltransferase</keyword>
<gene>
    <name evidence="3" type="ORF">HDF15_003663</name>
</gene>
<dbReference type="PANTHER" id="PTHR43542:SF1">
    <property type="entry name" value="METHYLTRANSFERASE"/>
    <property type="match status" value="1"/>
</dbReference>
<dbReference type="PIRSF" id="PIRSF004553">
    <property type="entry name" value="CHP00095"/>
    <property type="match status" value="1"/>
</dbReference>
<dbReference type="Pfam" id="PF03602">
    <property type="entry name" value="Cons_hypoth95"/>
    <property type="match status" value="1"/>
</dbReference>
<dbReference type="GO" id="GO:0003676">
    <property type="term" value="F:nucleic acid binding"/>
    <property type="evidence" value="ECO:0007669"/>
    <property type="project" value="InterPro"/>
</dbReference>
<accession>A0A7W8EC68</accession>
<dbReference type="PANTHER" id="PTHR43542">
    <property type="entry name" value="METHYLTRANSFERASE"/>
    <property type="match status" value="1"/>
</dbReference>
<dbReference type="Gene3D" id="3.40.50.150">
    <property type="entry name" value="Vaccinia Virus protein VP39"/>
    <property type="match status" value="1"/>
</dbReference>
<proteinExistence type="predicted"/>
<protein>
    <submittedName>
        <fullName evidence="3">16S rRNA (Guanine(966)-N(2))-methyltransferase RsmD</fullName>
    </submittedName>
</protein>
<dbReference type="EMBL" id="JACHIO010000015">
    <property type="protein sequence ID" value="MBB5065300.1"/>
    <property type="molecule type" value="Genomic_DNA"/>
</dbReference>
<evidence type="ECO:0000256" key="2">
    <source>
        <dbReference type="ARBA" id="ARBA00022679"/>
    </source>
</evidence>
<dbReference type="SUPFAM" id="SSF53335">
    <property type="entry name" value="S-adenosyl-L-methionine-dependent methyltransferases"/>
    <property type="match status" value="1"/>
</dbReference>
<evidence type="ECO:0000256" key="1">
    <source>
        <dbReference type="ARBA" id="ARBA00022603"/>
    </source>
</evidence>
<evidence type="ECO:0000313" key="4">
    <source>
        <dbReference type="Proteomes" id="UP000584867"/>
    </source>
</evidence>
<sequence length="191" mass="20703">MRVIGGKFRSRVLQSPRGLATRPTSDRLRETLFNILALRIEGARFVDLYAGSGAVGIEALSRGAQFCWFAEKAPAAVTAIRTNVAALRLQGGYAIEDRSTGRLLHGMVKNLHVADIVFLDPPYEAAEDYSTTLSFLAQNQATLLAEGAVVIAEHSRKKPLSESYGNLVRTRVLEQGDAALSFYSLSSLSSS</sequence>
<dbReference type="InterPro" id="IPR029063">
    <property type="entry name" value="SAM-dependent_MTases_sf"/>
</dbReference>
<reference evidence="3 4" key="1">
    <citation type="submission" date="2020-08" db="EMBL/GenBank/DDBJ databases">
        <title>Genomic Encyclopedia of Type Strains, Phase IV (KMG-V): Genome sequencing to study the core and pangenomes of soil and plant-associated prokaryotes.</title>
        <authorList>
            <person name="Whitman W."/>
        </authorList>
    </citation>
    <scope>NUCLEOTIDE SEQUENCE [LARGE SCALE GENOMIC DNA]</scope>
    <source>
        <strain evidence="3 4">X5P3</strain>
    </source>
</reference>
<dbReference type="RefSeq" id="WP_184257869.1">
    <property type="nucleotide sequence ID" value="NZ_JACHIO010000015.1"/>
</dbReference>
<dbReference type="GO" id="GO:0031167">
    <property type="term" value="P:rRNA methylation"/>
    <property type="evidence" value="ECO:0007669"/>
    <property type="project" value="InterPro"/>
</dbReference>
<dbReference type="AlphaFoldDB" id="A0A7W8EC68"/>
<evidence type="ECO:0000313" key="3">
    <source>
        <dbReference type="EMBL" id="MBB5065300.1"/>
    </source>
</evidence>
<dbReference type="PROSITE" id="PS00092">
    <property type="entry name" value="N6_MTASE"/>
    <property type="match status" value="1"/>
</dbReference>
<dbReference type="GO" id="GO:0008168">
    <property type="term" value="F:methyltransferase activity"/>
    <property type="evidence" value="ECO:0007669"/>
    <property type="project" value="UniProtKB-KW"/>
</dbReference>
<organism evidence="3 4">
    <name type="scientific">Granulicella mallensis</name>
    <dbReference type="NCBI Taxonomy" id="940614"/>
    <lineage>
        <taxon>Bacteria</taxon>
        <taxon>Pseudomonadati</taxon>
        <taxon>Acidobacteriota</taxon>
        <taxon>Terriglobia</taxon>
        <taxon>Terriglobales</taxon>
        <taxon>Acidobacteriaceae</taxon>
        <taxon>Granulicella</taxon>
    </lineage>
</organism>